<organism evidence="1 4">
    <name type="scientific">Phytophthora fragariae</name>
    <dbReference type="NCBI Taxonomy" id="53985"/>
    <lineage>
        <taxon>Eukaryota</taxon>
        <taxon>Sar</taxon>
        <taxon>Stramenopiles</taxon>
        <taxon>Oomycota</taxon>
        <taxon>Peronosporomycetes</taxon>
        <taxon>Peronosporales</taxon>
        <taxon>Peronosporaceae</taxon>
        <taxon>Phytophthora</taxon>
    </lineage>
</organism>
<name>A0A6A3F8W5_9STRA</name>
<reference evidence="4 5" key="1">
    <citation type="submission" date="2018-08" db="EMBL/GenBank/DDBJ databases">
        <title>Genomic investigation of the strawberry pathogen Phytophthora fragariae indicates pathogenicity is determined by transcriptional variation in three key races.</title>
        <authorList>
            <person name="Adams T.M."/>
            <person name="Armitage A.D."/>
            <person name="Sobczyk M.K."/>
            <person name="Bates H.J."/>
            <person name="Dunwell J.M."/>
            <person name="Nellist C.F."/>
            <person name="Harrison R.J."/>
        </authorList>
    </citation>
    <scope>NUCLEOTIDE SEQUENCE [LARGE SCALE GENOMIC DNA]</scope>
    <source>
        <strain evidence="3 5">A4</strain>
        <strain evidence="2 6">NOV-5</strain>
        <strain evidence="1 4">NOV-9</strain>
    </source>
</reference>
<proteinExistence type="predicted"/>
<dbReference type="AlphaFoldDB" id="A0A6A3F8W5"/>
<dbReference type="Gene3D" id="1.25.40.20">
    <property type="entry name" value="Ankyrin repeat-containing domain"/>
    <property type="match status" value="2"/>
</dbReference>
<evidence type="ECO:0000313" key="6">
    <source>
        <dbReference type="Proteomes" id="UP000440732"/>
    </source>
</evidence>
<evidence type="ECO:0000313" key="1">
    <source>
        <dbReference type="EMBL" id="KAE8940250.1"/>
    </source>
</evidence>
<protein>
    <submittedName>
        <fullName evidence="1">Uncharacterized protein</fullName>
    </submittedName>
</protein>
<dbReference type="PANTHER" id="PTHR46586:SF3">
    <property type="entry name" value="ANKYRIN REPEAT-CONTAINING PROTEIN"/>
    <property type="match status" value="1"/>
</dbReference>
<evidence type="ECO:0000313" key="3">
    <source>
        <dbReference type="EMBL" id="KAE9314542.1"/>
    </source>
</evidence>
<accession>A0A6A3F8W5</accession>
<dbReference type="PANTHER" id="PTHR46586">
    <property type="entry name" value="ANKYRIN REPEAT-CONTAINING PROTEIN"/>
    <property type="match status" value="1"/>
</dbReference>
<dbReference type="SUPFAM" id="SSF48403">
    <property type="entry name" value="Ankyrin repeat"/>
    <property type="match status" value="1"/>
</dbReference>
<dbReference type="EMBL" id="QXGA01000393">
    <property type="protein sequence ID" value="KAE9146668.1"/>
    <property type="molecule type" value="Genomic_DNA"/>
</dbReference>
<dbReference type="InterPro" id="IPR052050">
    <property type="entry name" value="SecEffector_AnkRepeat"/>
</dbReference>
<evidence type="ECO:0000313" key="4">
    <source>
        <dbReference type="Proteomes" id="UP000429523"/>
    </source>
</evidence>
<gene>
    <name evidence="3" type="ORF">PF001_g8224</name>
    <name evidence="2" type="ORF">PF006_g8583</name>
    <name evidence="1" type="ORF">PF009_g9931</name>
</gene>
<dbReference type="InterPro" id="IPR036770">
    <property type="entry name" value="Ankyrin_rpt-contain_sf"/>
</dbReference>
<comment type="caution">
    <text evidence="1">The sequence shown here is derived from an EMBL/GenBank/DDBJ whole genome shotgun (WGS) entry which is preliminary data.</text>
</comment>
<dbReference type="EMBL" id="QXGF01000437">
    <property type="protein sequence ID" value="KAE8940250.1"/>
    <property type="molecule type" value="Genomic_DNA"/>
</dbReference>
<dbReference type="Proteomes" id="UP000429523">
    <property type="component" value="Unassembled WGS sequence"/>
</dbReference>
<evidence type="ECO:0000313" key="5">
    <source>
        <dbReference type="Proteomes" id="UP000437068"/>
    </source>
</evidence>
<sequence length="478" mass="53931">MTSTPTSPLLAVALLFRSKPQFAGIDHVVHAVSAFADSSVELPLATASRFGSVALLERIWSSSVDLEPGGRSLWSVRRLLRVYPLYNKLQFTLSLLAAVQANSVEVVRWLFERFPDYGDEEDLPEGQWDQETENWERGRCVYWGDEDAERAASAGHAEVVRWIYETTEYEDRNDYSSMEGAIAAGDLELTRWLQDRLGMAPEGHQVPIRAAAGGHIEALQYLRERGYCKEKEVGVLVKAAEVGHLNLVRWIIEQDWEDEDMDTDGGSDCEDVFSLGTIDSPKVRRTYHTSLGGEASLAIHAAAINGYLEVAQYLYAGTDKPLDAEEEETENRRLTSRKHILKRTLGQKNNAQRVSGETMFLAAQRRFFDVVQWLFTEFSADPTINLFWVSGHNEELLFDSTVDAAAANGHVEIVQYLLRADSATEVTTDSEQKQKRRRLHRFPDFAKERSDGLLISETDRPNSSLQFFGKLFVSSKLK</sequence>
<evidence type="ECO:0000313" key="2">
    <source>
        <dbReference type="EMBL" id="KAE9146668.1"/>
    </source>
</evidence>
<dbReference type="Proteomes" id="UP000440732">
    <property type="component" value="Unassembled WGS sequence"/>
</dbReference>
<dbReference type="Proteomes" id="UP000437068">
    <property type="component" value="Unassembled WGS sequence"/>
</dbReference>
<dbReference type="EMBL" id="QXGE01000368">
    <property type="protein sequence ID" value="KAE9314542.1"/>
    <property type="molecule type" value="Genomic_DNA"/>
</dbReference>